<feature type="domain" description="PAS" evidence="6">
    <location>
        <begin position="192"/>
        <end position="237"/>
    </location>
</feature>
<evidence type="ECO:0000256" key="3">
    <source>
        <dbReference type="ARBA" id="ARBA00023015"/>
    </source>
</evidence>
<dbReference type="SUPFAM" id="SSF46689">
    <property type="entry name" value="Homeodomain-like"/>
    <property type="match status" value="1"/>
</dbReference>
<dbReference type="SUPFAM" id="SSF52540">
    <property type="entry name" value="P-loop containing nucleoside triphosphate hydrolases"/>
    <property type="match status" value="1"/>
</dbReference>
<evidence type="ECO:0000256" key="2">
    <source>
        <dbReference type="ARBA" id="ARBA00022840"/>
    </source>
</evidence>
<dbReference type="SMART" id="SM00091">
    <property type="entry name" value="PAS"/>
    <property type="match status" value="1"/>
</dbReference>
<keyword evidence="1" id="KW-0547">Nucleotide-binding</keyword>
<evidence type="ECO:0000256" key="4">
    <source>
        <dbReference type="ARBA" id="ARBA00023163"/>
    </source>
</evidence>
<dbReference type="Proteomes" id="UP001564657">
    <property type="component" value="Unassembled WGS sequence"/>
</dbReference>
<dbReference type="SMART" id="SM00382">
    <property type="entry name" value="AAA"/>
    <property type="match status" value="1"/>
</dbReference>
<dbReference type="SUPFAM" id="SSF55785">
    <property type="entry name" value="PYP-like sensor domain (PAS domain)"/>
    <property type="match status" value="1"/>
</dbReference>
<dbReference type="InterPro" id="IPR035965">
    <property type="entry name" value="PAS-like_dom_sf"/>
</dbReference>
<gene>
    <name evidence="7" type="ORF">AB8U03_17660</name>
</gene>
<dbReference type="Pfam" id="PF00989">
    <property type="entry name" value="PAS"/>
    <property type="match status" value="1"/>
</dbReference>
<dbReference type="InterPro" id="IPR058031">
    <property type="entry name" value="AAA_lid_NorR"/>
</dbReference>
<accession>A0ABV4BT58</accession>
<feature type="domain" description="Sigma-54 factor interaction" evidence="5">
    <location>
        <begin position="321"/>
        <end position="551"/>
    </location>
</feature>
<dbReference type="PANTHER" id="PTHR32071:SF57">
    <property type="entry name" value="C4-DICARBOXYLATE TRANSPORT TRANSCRIPTIONAL REGULATORY PROTEIN DCTD"/>
    <property type="match status" value="1"/>
</dbReference>
<dbReference type="Pfam" id="PF00158">
    <property type="entry name" value="Sigma54_activat"/>
    <property type="match status" value="1"/>
</dbReference>
<dbReference type="PROSITE" id="PS50045">
    <property type="entry name" value="SIGMA54_INTERACT_4"/>
    <property type="match status" value="1"/>
</dbReference>
<dbReference type="InterPro" id="IPR003593">
    <property type="entry name" value="AAA+_ATPase"/>
</dbReference>
<dbReference type="Pfam" id="PF25601">
    <property type="entry name" value="AAA_lid_14"/>
    <property type="match status" value="1"/>
</dbReference>
<keyword evidence="4" id="KW-0804">Transcription</keyword>
<sequence>MKDIVFIAPFKNLGDLAEQVVKIKEYNNIEIVVGGLSEGVIAAKKAVQNGASVIISRGGTYTMIKDVVDIPVVELSISSFDILRGFRDLFNYKGKIGAAGYKNIIHRCEIIGDLLDLDIVKIEIRDQKKPEKLLKPYVDEGIRIFVGDTVGTYAANRLNCKNYIIESGRESIIDAMREARRIFKGIQLEKQKAERFKTIMDFVHDGIISVDNEEKITIFNSTAERIFDISKEEAIGKRIEDVVKNTKLDEVLKTGCVQLGEIQNVNNCRIATNRVPFIVDNKINGVVATFQDITKLQELEQKIRIKLQKKGFTAKYNFKDIIYKSGKMKECIKKAEIYSHYDSPVLILGKSGVGKELFAQSIHNSSNRKDMPFVAINCAALPENLIESELFGYVEGAFTSAVKGGKAGVFELAHRGTIFLDEIGEMSLDVQTRLLRVIQEKQVMRIGDDKLIPVDVRIISATNKKLKNMVNIGKFREDLYYRINILSFLVPELNDRNEDIIELSKFFINKYSVKYNKKIEHISNEARDYLNSYYYKGNVRELQGMIERAVVLCNGNALRLDDVQLLEETESVDIKNKKDSGLNKMKFKNLRQVEDEYIKQVMDYCDGSVGKASRILKISRTTLWRKMNDDA</sequence>
<dbReference type="Gene3D" id="3.30.450.20">
    <property type="entry name" value="PAS domain"/>
    <property type="match status" value="1"/>
</dbReference>
<protein>
    <submittedName>
        <fullName evidence="7">Sigma 54-interacting transcriptional regulator</fullName>
    </submittedName>
</protein>
<dbReference type="InterPro" id="IPR000014">
    <property type="entry name" value="PAS"/>
</dbReference>
<name>A0ABV4BT58_9CLOT</name>
<reference evidence="7 8" key="1">
    <citation type="submission" date="2024-08" db="EMBL/GenBank/DDBJ databases">
        <title>Clostridium lapicellarii sp. nov., and Clostridium renhuaiense sp. nov., two species isolated from the mud in a fermentation cellar used for producing sauce-flavour Chinese liquors.</title>
        <authorList>
            <person name="Yang F."/>
            <person name="Wang H."/>
            <person name="Chen L.Q."/>
            <person name="Zhou N."/>
            <person name="Lu J.J."/>
            <person name="Pu X.X."/>
            <person name="Wan B."/>
            <person name="Wang L."/>
            <person name="Liu S.J."/>
        </authorList>
    </citation>
    <scope>NUCLEOTIDE SEQUENCE [LARGE SCALE GENOMIC DNA]</scope>
    <source>
        <strain evidence="7 8">MT-5</strain>
    </source>
</reference>
<evidence type="ECO:0000313" key="7">
    <source>
        <dbReference type="EMBL" id="MEY8001979.1"/>
    </source>
</evidence>
<evidence type="ECO:0000256" key="1">
    <source>
        <dbReference type="ARBA" id="ARBA00022741"/>
    </source>
</evidence>
<dbReference type="NCBIfam" id="TIGR00229">
    <property type="entry name" value="sensory_box"/>
    <property type="match status" value="1"/>
</dbReference>
<dbReference type="InterPro" id="IPR002197">
    <property type="entry name" value="HTH_Fis"/>
</dbReference>
<keyword evidence="2" id="KW-0067">ATP-binding</keyword>
<evidence type="ECO:0000259" key="6">
    <source>
        <dbReference type="PROSITE" id="PS50112"/>
    </source>
</evidence>
<dbReference type="Pfam" id="PF02954">
    <property type="entry name" value="HTH_8"/>
    <property type="match status" value="1"/>
</dbReference>
<dbReference type="InterPro" id="IPR013767">
    <property type="entry name" value="PAS_fold"/>
</dbReference>
<keyword evidence="3" id="KW-0805">Transcription regulation</keyword>
<dbReference type="Pfam" id="PF06506">
    <property type="entry name" value="PrpR_N"/>
    <property type="match status" value="1"/>
</dbReference>
<dbReference type="SUPFAM" id="SSF159800">
    <property type="entry name" value="PrpR receptor domain-like"/>
    <property type="match status" value="1"/>
</dbReference>
<dbReference type="Gene3D" id="3.40.50.2300">
    <property type="match status" value="1"/>
</dbReference>
<dbReference type="Gene3D" id="1.10.8.60">
    <property type="match status" value="1"/>
</dbReference>
<comment type="caution">
    <text evidence="7">The sequence shown here is derived from an EMBL/GenBank/DDBJ whole genome shotgun (WGS) entry which is preliminary data.</text>
</comment>
<dbReference type="InterPro" id="IPR002078">
    <property type="entry name" value="Sigma_54_int"/>
</dbReference>
<dbReference type="InterPro" id="IPR010524">
    <property type="entry name" value="Sig_transdc_resp-reg_PrpR_N"/>
</dbReference>
<dbReference type="PROSITE" id="PS50112">
    <property type="entry name" value="PAS"/>
    <property type="match status" value="1"/>
</dbReference>
<dbReference type="CDD" id="cd00009">
    <property type="entry name" value="AAA"/>
    <property type="match status" value="1"/>
</dbReference>
<proteinExistence type="predicted"/>
<dbReference type="PANTHER" id="PTHR32071">
    <property type="entry name" value="TRANSCRIPTIONAL REGULATORY PROTEIN"/>
    <property type="match status" value="1"/>
</dbReference>
<dbReference type="Gene3D" id="1.10.10.60">
    <property type="entry name" value="Homeodomain-like"/>
    <property type="match status" value="1"/>
</dbReference>
<evidence type="ECO:0000259" key="5">
    <source>
        <dbReference type="PROSITE" id="PS50045"/>
    </source>
</evidence>
<evidence type="ECO:0000313" key="8">
    <source>
        <dbReference type="Proteomes" id="UP001564657"/>
    </source>
</evidence>
<dbReference type="Gene3D" id="3.40.50.300">
    <property type="entry name" value="P-loop containing nucleotide triphosphate hydrolases"/>
    <property type="match status" value="1"/>
</dbReference>
<organism evidence="7 8">
    <name type="scientific">Clostridium moutaii</name>
    <dbReference type="NCBI Taxonomy" id="3240932"/>
    <lineage>
        <taxon>Bacteria</taxon>
        <taxon>Bacillati</taxon>
        <taxon>Bacillota</taxon>
        <taxon>Clostridia</taxon>
        <taxon>Eubacteriales</taxon>
        <taxon>Clostridiaceae</taxon>
        <taxon>Clostridium</taxon>
    </lineage>
</organism>
<dbReference type="CDD" id="cd00130">
    <property type="entry name" value="PAS"/>
    <property type="match status" value="1"/>
</dbReference>
<dbReference type="InterPro" id="IPR009057">
    <property type="entry name" value="Homeodomain-like_sf"/>
</dbReference>
<dbReference type="Gene3D" id="3.40.50.10660">
    <property type="entry name" value="PrpR receptor domain-like"/>
    <property type="match status" value="1"/>
</dbReference>
<dbReference type="InterPro" id="IPR027417">
    <property type="entry name" value="P-loop_NTPase"/>
</dbReference>
<keyword evidence="8" id="KW-1185">Reference proteome</keyword>
<dbReference type="EMBL" id="JBGEWD010000034">
    <property type="protein sequence ID" value="MEY8001979.1"/>
    <property type="molecule type" value="Genomic_DNA"/>
</dbReference>
<dbReference type="RefSeq" id="WP_369705874.1">
    <property type="nucleotide sequence ID" value="NZ_JBGEWD010000034.1"/>
</dbReference>